<dbReference type="SUPFAM" id="SSF51735">
    <property type="entry name" value="NAD(P)-binding Rossmann-fold domains"/>
    <property type="match status" value="1"/>
</dbReference>
<dbReference type="PANTHER" id="PTHR43162">
    <property type="match status" value="1"/>
</dbReference>
<comment type="caution">
    <text evidence="2">The sequence shown here is derived from an EMBL/GenBank/DDBJ whole genome shotgun (WGS) entry which is preliminary data.</text>
</comment>
<accession>A0A0R2NBP3</accession>
<evidence type="ECO:0000259" key="1">
    <source>
        <dbReference type="Pfam" id="PF05368"/>
    </source>
</evidence>
<dbReference type="EMBL" id="AYGX02000173">
    <property type="protein sequence ID" value="KRO22732.1"/>
    <property type="molecule type" value="Genomic_DNA"/>
</dbReference>
<dbReference type="Proteomes" id="UP000050920">
    <property type="component" value="Unassembled WGS sequence"/>
</dbReference>
<protein>
    <recommendedName>
        <fullName evidence="1">NmrA-like domain-containing protein</fullName>
    </recommendedName>
</protein>
<sequence length="294" mass="31189">MKIVLTGSLGHISQPVAEQLISLGHDVTVISHNPDRAAAISALGATPAIGDIHDQAFLTATFTGADAVYLMITAASGDADIFGAGRQQAEIYAQAVLAAGVSQVVNLSSVGANYGPEVGALHIYNVIEGVLTQALSSLNVTFIRPTGMYYNLFGNIKSIKANHTIVTNADITKRNSWVAPEDIAPVVVQALTAPKPGVTSQYVASDEKSYEEIATIFGQALNMPDLKAVQISDDQALQGILASGAPASFATQLIKMYGFERDNDFYADYRAHQPVLGPTKLTDFAKTFAKVYQQ</sequence>
<reference evidence="2 3" key="1">
    <citation type="journal article" date="2015" name="Genome Announc.">
        <title>Expanding the biotechnology potential of lactobacilli through comparative genomics of 213 strains and associated genera.</title>
        <authorList>
            <person name="Sun Z."/>
            <person name="Harris H.M."/>
            <person name="McCann A."/>
            <person name="Guo C."/>
            <person name="Argimon S."/>
            <person name="Zhang W."/>
            <person name="Yang X."/>
            <person name="Jeffery I.B."/>
            <person name="Cooney J.C."/>
            <person name="Kagawa T.F."/>
            <person name="Liu W."/>
            <person name="Song Y."/>
            <person name="Salvetti E."/>
            <person name="Wrobel A."/>
            <person name="Rasinkangas P."/>
            <person name="Parkhill J."/>
            <person name="Rea M.C."/>
            <person name="O'Sullivan O."/>
            <person name="Ritari J."/>
            <person name="Douillard F.P."/>
            <person name="Paul Ross R."/>
            <person name="Yang R."/>
            <person name="Briner A.E."/>
            <person name="Felis G.E."/>
            <person name="de Vos W.M."/>
            <person name="Barrangou R."/>
            <person name="Klaenhammer T.R."/>
            <person name="Caufield P.W."/>
            <person name="Cui Y."/>
            <person name="Zhang H."/>
            <person name="O'Toole P.W."/>
        </authorList>
    </citation>
    <scope>NUCLEOTIDE SEQUENCE [LARGE SCALE GENOMIC DNA]</scope>
    <source>
        <strain evidence="2 3">DSM 21115</strain>
    </source>
</reference>
<dbReference type="Gene3D" id="3.40.50.720">
    <property type="entry name" value="NAD(P)-binding Rossmann-like Domain"/>
    <property type="match status" value="1"/>
</dbReference>
<evidence type="ECO:0000313" key="3">
    <source>
        <dbReference type="Proteomes" id="UP000050920"/>
    </source>
</evidence>
<dbReference type="Gene3D" id="3.90.25.10">
    <property type="entry name" value="UDP-galactose 4-epimerase, domain 1"/>
    <property type="match status" value="1"/>
</dbReference>
<keyword evidence="3" id="KW-1185">Reference proteome</keyword>
<proteinExistence type="predicted"/>
<dbReference type="PANTHER" id="PTHR43162:SF1">
    <property type="entry name" value="PRESTALK A DIFFERENTIATION PROTEIN A"/>
    <property type="match status" value="1"/>
</dbReference>
<dbReference type="Pfam" id="PF05368">
    <property type="entry name" value="NmrA"/>
    <property type="match status" value="1"/>
</dbReference>
<organism evidence="2 3">
    <name type="scientific">Lactiplantibacillus fabifermentans DSM 21115</name>
    <dbReference type="NCBI Taxonomy" id="1413187"/>
    <lineage>
        <taxon>Bacteria</taxon>
        <taxon>Bacillati</taxon>
        <taxon>Bacillota</taxon>
        <taxon>Bacilli</taxon>
        <taxon>Lactobacillales</taxon>
        <taxon>Lactobacillaceae</taxon>
        <taxon>Lactiplantibacillus</taxon>
    </lineage>
</organism>
<gene>
    <name evidence="2" type="ORF">DY78_GL001918</name>
</gene>
<dbReference type="RefSeq" id="WP_024625082.1">
    <property type="nucleotide sequence ID" value="NZ_AYGX02000173.1"/>
</dbReference>
<dbReference type="InterPro" id="IPR008030">
    <property type="entry name" value="NmrA-like"/>
</dbReference>
<evidence type="ECO:0000313" key="2">
    <source>
        <dbReference type="EMBL" id="KRO22732.1"/>
    </source>
</evidence>
<dbReference type="AlphaFoldDB" id="A0A0R2NBP3"/>
<dbReference type="InterPro" id="IPR036291">
    <property type="entry name" value="NAD(P)-bd_dom_sf"/>
</dbReference>
<dbReference type="InterPro" id="IPR051604">
    <property type="entry name" value="Ergot_Alk_Oxidoreductase"/>
</dbReference>
<feature type="domain" description="NmrA-like" evidence="1">
    <location>
        <begin position="2"/>
        <end position="265"/>
    </location>
</feature>
<name>A0A0R2NBP3_9LACO</name>